<dbReference type="AlphaFoldDB" id="A0AAV9IPW9"/>
<dbReference type="EMBL" id="JANCYW010000001">
    <property type="protein sequence ID" value="KAK4534135.1"/>
    <property type="molecule type" value="Genomic_DNA"/>
</dbReference>
<accession>A0AAV9IPW9</accession>
<protein>
    <recommendedName>
        <fullName evidence="3">Glycosyltransferase</fullName>
    </recommendedName>
</protein>
<gene>
    <name evidence="1" type="ORF">CDCA_CDCA01G0160</name>
</gene>
<dbReference type="InterPro" id="IPR029044">
    <property type="entry name" value="Nucleotide-diphossugar_trans"/>
</dbReference>
<dbReference type="Proteomes" id="UP001301350">
    <property type="component" value="Unassembled WGS sequence"/>
</dbReference>
<dbReference type="SUPFAM" id="SSF53448">
    <property type="entry name" value="Nucleotide-diphospho-sugar transferases"/>
    <property type="match status" value="1"/>
</dbReference>
<evidence type="ECO:0000313" key="1">
    <source>
        <dbReference type="EMBL" id="KAK4534135.1"/>
    </source>
</evidence>
<proteinExistence type="predicted"/>
<sequence>MRQATALSFRKVEKAMKRWERRRVALWAGLLGLLLGWVLGGRTAAPRGPPAVHRPGVRDAVLQRELAVRWWRGRRSGWHTRPLWKIPALAVDKALYADSVGDGDGADEEPWVYCNRVPLYLDVAEVTRRAVVAAAHPKPPFVSVVYVTKRPGGYDMLLNSLAQQTRRSPADYELICVDEAAPFRVERVREEARRLGVNLVAIVPSKPRQPRYRDLRFGIYNALNTGFLLSRGRVIMVVMDFTWIPPNAIARTIEFYRQPEHERSLLAYPERFVVPKELNDTHVARPGSLTVFHEPMIASPAEYLPGGRMVNRSRIGPVVHTYMRPAPLVRAHLAGHPHGYEKQSDGIFWELSFAALPWRLLEDVHGAEEFLDRGDDCHEINLRLRGEQLGYDTYIDGQTLAQKIWHHDFGQDYTWTRFANDSNVDFYFWGEIGRLRERKRPARAVDAQVDWRRWRQLDCPLQAAYGMARRR</sequence>
<organism evidence="1 2">
    <name type="scientific">Cyanidium caldarium</name>
    <name type="common">Red alga</name>
    <dbReference type="NCBI Taxonomy" id="2771"/>
    <lineage>
        <taxon>Eukaryota</taxon>
        <taxon>Rhodophyta</taxon>
        <taxon>Bangiophyceae</taxon>
        <taxon>Cyanidiales</taxon>
        <taxon>Cyanidiaceae</taxon>
        <taxon>Cyanidium</taxon>
    </lineage>
</organism>
<name>A0AAV9IPW9_CYACA</name>
<evidence type="ECO:0008006" key="3">
    <source>
        <dbReference type="Google" id="ProtNLM"/>
    </source>
</evidence>
<reference evidence="1 2" key="1">
    <citation type="submission" date="2022-07" db="EMBL/GenBank/DDBJ databases">
        <title>Genome-wide signatures of adaptation to extreme environments.</title>
        <authorList>
            <person name="Cho C.H."/>
            <person name="Yoon H.S."/>
        </authorList>
    </citation>
    <scope>NUCLEOTIDE SEQUENCE [LARGE SCALE GENOMIC DNA]</scope>
    <source>
        <strain evidence="1 2">DBV 063 E5</strain>
    </source>
</reference>
<dbReference type="Gene3D" id="3.90.550.10">
    <property type="entry name" value="Spore Coat Polysaccharide Biosynthesis Protein SpsA, Chain A"/>
    <property type="match status" value="1"/>
</dbReference>
<evidence type="ECO:0000313" key="2">
    <source>
        <dbReference type="Proteomes" id="UP001301350"/>
    </source>
</evidence>
<keyword evidence="2" id="KW-1185">Reference proteome</keyword>
<comment type="caution">
    <text evidence="1">The sequence shown here is derived from an EMBL/GenBank/DDBJ whole genome shotgun (WGS) entry which is preliminary data.</text>
</comment>